<feature type="region of interest" description="Disordered" evidence="2">
    <location>
        <begin position="780"/>
        <end position="802"/>
    </location>
</feature>
<dbReference type="PANTHER" id="PTHR31896">
    <property type="entry name" value="FAMILY REGULATORY PROTEIN, PUTATIVE (AFU_ORTHOLOGUE AFUA_3G14730)-RELATED"/>
    <property type="match status" value="1"/>
</dbReference>
<proteinExistence type="predicted"/>
<gene>
    <name evidence="3" type="ORF">CB5_LOCUS19721</name>
</gene>
<dbReference type="InterPro" id="IPR023213">
    <property type="entry name" value="CAT-like_dom_sf"/>
</dbReference>
<sequence length="885" mass="101339">MANGTRLRQQTTSYSQSFEEALQSARVVNQKLDVLVEALQKEEARRHEIMMHENARRHEQLLELIRSRFVHAREEEIIVQVPKEEKELIPIPIPLEKRVSSLTNSVIYQPAAVKDAEQKHQMNLQIGASRKYEAKLRDSASKPEERLKLLAAQPPLLRPAYNALNAYTAPTEMGSTAEAAEDTAHNSKENIDHDLIEGAVASKRATMQGRCYGYGEEYIIGKQCKNSSLHVLQTQKKVEMGAESETAKEEERELQKVDEGNVYEAIGIKESDNQTQLILNDDRNLHSLIDFGIAKVTQVESTTFATLRTIADCDHKMLNKSYYPQFAKNNREHQFLADSRKLGLKDSDAVLGVYWMKEFRQVPFDPGPNKVTIHSIEEASHMPNITNEMPMVIKHRAQLLAAQPYMIKSGATMEEMHSCIQKLHREIEDEGNKPATPHGCNRSSILGTSTVLSPENRPLAYLSPIWNQIHYVQSTYENEFIAILWEESNLYHAKSFPKMEFLWLDGNNTWKWISSYENYCKLHQISNQQKVEIATMLRQQMRPQDLRVQMLSPILSLAEACYVWDYVNEYKKLGTVLKMPHPCSRFLAYEQDKLQESDELIAYLNNGLNQKHQGRSIYKIETIAIMLVVATWEQNVKHKQLVSRINHGDHKQLLEQKDHIVIQQLEQNCNVGLRAKRKIRLKQCHYGLSLQDGGRKSKSYTSLKNHQTSNNRGKSIMLIKEEVKEFLSRRLVRSELGRAIRREGAWAELQRQGAFEGAQASSTESMSLGRRRELADRITGSGIKREPKPRRVADDAKNEESGTRLPTYQHYRVWHITDSEPEPEREPETKTKPKPFSTFQSLGAHMWRAVARARGLAADELTVFAVFADCRGRVDPPVSPAYIGN</sequence>
<accession>A0A6V7Q0H0</accession>
<dbReference type="AlphaFoldDB" id="A0A6V7Q0H0"/>
<protein>
    <submittedName>
        <fullName evidence="3">Uncharacterized protein</fullName>
    </submittedName>
</protein>
<dbReference type="GO" id="GO:0016740">
    <property type="term" value="F:transferase activity"/>
    <property type="evidence" value="ECO:0007669"/>
    <property type="project" value="UniProtKB-KW"/>
</dbReference>
<dbReference type="PANTHER" id="PTHR31896:SF76">
    <property type="entry name" value="BAHD ACYLTRANSFERASE DCR"/>
    <property type="match status" value="1"/>
</dbReference>
<evidence type="ECO:0000256" key="2">
    <source>
        <dbReference type="SAM" id="MobiDB-lite"/>
    </source>
</evidence>
<name>A0A6V7Q0H0_ANACO</name>
<reference evidence="3" key="1">
    <citation type="submission" date="2020-07" db="EMBL/GenBank/DDBJ databases">
        <authorList>
            <person name="Lin J."/>
        </authorList>
    </citation>
    <scope>NUCLEOTIDE SEQUENCE</scope>
</reference>
<dbReference type="EMBL" id="LR862131">
    <property type="protein sequence ID" value="CAD1836510.1"/>
    <property type="molecule type" value="Genomic_DNA"/>
</dbReference>
<keyword evidence="1" id="KW-0808">Transferase</keyword>
<dbReference type="Gene3D" id="3.30.559.10">
    <property type="entry name" value="Chloramphenicol acetyltransferase-like domain"/>
    <property type="match status" value="1"/>
</dbReference>
<dbReference type="InterPro" id="IPR051283">
    <property type="entry name" value="Sec_Metabolite_Acyltrans"/>
</dbReference>
<organism evidence="3">
    <name type="scientific">Ananas comosus var. bracteatus</name>
    <name type="common">red pineapple</name>
    <dbReference type="NCBI Taxonomy" id="296719"/>
    <lineage>
        <taxon>Eukaryota</taxon>
        <taxon>Viridiplantae</taxon>
        <taxon>Streptophyta</taxon>
        <taxon>Embryophyta</taxon>
        <taxon>Tracheophyta</taxon>
        <taxon>Spermatophyta</taxon>
        <taxon>Magnoliopsida</taxon>
        <taxon>Liliopsida</taxon>
        <taxon>Poales</taxon>
        <taxon>Bromeliaceae</taxon>
        <taxon>Bromelioideae</taxon>
        <taxon>Ananas</taxon>
    </lineage>
</organism>
<evidence type="ECO:0000256" key="1">
    <source>
        <dbReference type="ARBA" id="ARBA00022679"/>
    </source>
</evidence>
<feature type="compositionally biased region" description="Basic and acidic residues" evidence="2">
    <location>
        <begin position="783"/>
        <end position="802"/>
    </location>
</feature>
<dbReference type="Pfam" id="PF02458">
    <property type="entry name" value="Transferase"/>
    <property type="match status" value="1"/>
</dbReference>
<evidence type="ECO:0000313" key="3">
    <source>
        <dbReference type="EMBL" id="CAD1836510.1"/>
    </source>
</evidence>